<protein>
    <submittedName>
        <fullName evidence="1">Uncharacterized protein</fullName>
    </submittedName>
</protein>
<gene>
    <name evidence="1" type="ORF">US31_C0006G0063</name>
</gene>
<organism evidence="1 2">
    <name type="scientific">Berkelbacteria bacterium GW2011_GWA1_36_9</name>
    <dbReference type="NCBI Taxonomy" id="1618331"/>
    <lineage>
        <taxon>Bacteria</taxon>
        <taxon>Candidatus Berkelbacteria</taxon>
    </lineage>
</organism>
<dbReference type="Proteomes" id="UP000034508">
    <property type="component" value="Unassembled WGS sequence"/>
</dbReference>
<proteinExistence type="predicted"/>
<dbReference type="EMBL" id="LBSM01000006">
    <property type="protein sequence ID" value="KKQ18332.1"/>
    <property type="molecule type" value="Genomic_DNA"/>
</dbReference>
<comment type="caution">
    <text evidence="1">The sequence shown here is derived from an EMBL/GenBank/DDBJ whole genome shotgun (WGS) entry which is preliminary data.</text>
</comment>
<accession>A0A0G0FKN1</accession>
<dbReference type="AlphaFoldDB" id="A0A0G0FKN1"/>
<evidence type="ECO:0000313" key="1">
    <source>
        <dbReference type="EMBL" id="KKQ18332.1"/>
    </source>
</evidence>
<evidence type="ECO:0000313" key="2">
    <source>
        <dbReference type="Proteomes" id="UP000034508"/>
    </source>
</evidence>
<name>A0A0G0FKN1_9BACT</name>
<reference evidence="1 2" key="1">
    <citation type="journal article" date="2015" name="Nature">
        <title>rRNA introns, odd ribosomes, and small enigmatic genomes across a large radiation of phyla.</title>
        <authorList>
            <person name="Brown C.T."/>
            <person name="Hug L.A."/>
            <person name="Thomas B.C."/>
            <person name="Sharon I."/>
            <person name="Castelle C.J."/>
            <person name="Singh A."/>
            <person name="Wilkins M.J."/>
            <person name="Williams K.H."/>
            <person name="Banfield J.F."/>
        </authorList>
    </citation>
    <scope>NUCLEOTIDE SEQUENCE [LARGE SCALE GENOMIC DNA]</scope>
</reference>
<sequence length="94" mass="10853">MLDKNDETKIEKIMVKVVGNALEQIVLPRLQSIEDKQEEQGEKLTELADGSEYLKDTVTRIELKFDSEVKRSDEHGVKIEKLNIKVLKLETKRS</sequence>